<evidence type="ECO:0000313" key="2">
    <source>
        <dbReference type="Proteomes" id="UP001600165"/>
    </source>
</evidence>
<dbReference type="RefSeq" id="WP_377968196.1">
    <property type="nucleotide sequence ID" value="NZ_JBHZOL010000115.1"/>
</dbReference>
<protein>
    <submittedName>
        <fullName evidence="1">Uncharacterized protein</fullName>
    </submittedName>
</protein>
<proteinExistence type="predicted"/>
<evidence type="ECO:0000313" key="1">
    <source>
        <dbReference type="EMBL" id="MFE4108567.1"/>
    </source>
</evidence>
<keyword evidence="2" id="KW-1185">Reference proteome</keyword>
<gene>
    <name evidence="1" type="ORF">ACFVKH_20000</name>
</gene>
<sequence>MDVYRCNIPLMGQPMLFGGIPLFFGGTEISFSLGKLMLTLQQLAAKLPAGSFTETADDVTVSLKAVTGDAAVQLDDTLVAESLSKILDAAAAAQTDYNAANPNSQISSYPEPSFGTPVSDGAGGYAATKIHSLTVSVPLNVGATVDAPL</sequence>
<dbReference type="Proteomes" id="UP001600165">
    <property type="component" value="Unassembled WGS sequence"/>
</dbReference>
<organism evidence="1 2">
    <name type="scientific">Almyronema epifaneia S1</name>
    <dbReference type="NCBI Taxonomy" id="2991925"/>
    <lineage>
        <taxon>Bacteria</taxon>
        <taxon>Bacillati</taxon>
        <taxon>Cyanobacteriota</taxon>
        <taxon>Cyanophyceae</taxon>
        <taxon>Nodosilineales</taxon>
        <taxon>Nodosilineaceae</taxon>
        <taxon>Almyronema</taxon>
        <taxon>Almyronema epifaneia</taxon>
    </lineage>
</organism>
<accession>A0ABW6IL45</accession>
<name>A0ABW6IL45_9CYAN</name>
<comment type="caution">
    <text evidence="1">The sequence shown here is derived from an EMBL/GenBank/DDBJ whole genome shotgun (WGS) entry which is preliminary data.</text>
</comment>
<dbReference type="EMBL" id="JBHZOL010000115">
    <property type="protein sequence ID" value="MFE4108567.1"/>
    <property type="molecule type" value="Genomic_DNA"/>
</dbReference>
<reference evidence="1 2" key="1">
    <citation type="submission" date="2024-10" db="EMBL/GenBank/DDBJ databases">
        <authorList>
            <person name="Ratan Roy A."/>
            <person name="Morales Sandoval P.H."/>
            <person name="De Los Santos Villalobos S."/>
            <person name="Chakraborty S."/>
            <person name="Mukherjee J."/>
        </authorList>
    </citation>
    <scope>NUCLEOTIDE SEQUENCE [LARGE SCALE GENOMIC DNA]</scope>
    <source>
        <strain evidence="1 2">S1</strain>
    </source>
</reference>